<dbReference type="InterPro" id="IPR000182">
    <property type="entry name" value="GNAT_dom"/>
</dbReference>
<evidence type="ECO:0000259" key="1">
    <source>
        <dbReference type="PROSITE" id="PS51186"/>
    </source>
</evidence>
<gene>
    <name evidence="2" type="ORF">BK662_02430</name>
</gene>
<dbReference type="PROSITE" id="PS51186">
    <property type="entry name" value="GNAT"/>
    <property type="match status" value="1"/>
</dbReference>
<protein>
    <recommendedName>
        <fullName evidence="1">N-acetyltransferase domain-containing protein</fullName>
    </recommendedName>
</protein>
<dbReference type="InterPro" id="IPR016181">
    <property type="entry name" value="Acyl_CoA_acyltransferase"/>
</dbReference>
<dbReference type="EMBL" id="MOBM01000004">
    <property type="protein sequence ID" value="RON19452.1"/>
    <property type="molecule type" value="Genomic_DNA"/>
</dbReference>
<proteinExistence type="predicted"/>
<dbReference type="Proteomes" id="UP000284002">
    <property type="component" value="Unassembled WGS sequence"/>
</dbReference>
<evidence type="ECO:0000313" key="3">
    <source>
        <dbReference type="Proteomes" id="UP000284002"/>
    </source>
</evidence>
<accession>A0A423I213</accession>
<sequence>MEWFDPMKDFFARRQWMRRVLSDRLPEVRLRLTRTEQASKSFLDPSPTFHMSIESHTGLEVGSLRYGVNPLNDRLYVFWVEILDEYRRHGYGLAVLWALYQQYRLPIVPNHIRGSAIGFWAKARNVFRSAGVTILEDLRVSEMDDEKARWAHLIPEPEHLRLIRECEASPEWTARHQQVS</sequence>
<feature type="domain" description="N-acetyltransferase" evidence="1">
    <location>
        <begin position="1"/>
        <end position="155"/>
    </location>
</feature>
<name>A0A423I213_9PSED</name>
<comment type="caution">
    <text evidence="2">The sequence shown here is derived from an EMBL/GenBank/DDBJ whole genome shotgun (WGS) entry which is preliminary data.</text>
</comment>
<evidence type="ECO:0000313" key="2">
    <source>
        <dbReference type="EMBL" id="RON19452.1"/>
    </source>
</evidence>
<organism evidence="2 3">
    <name type="scientific">Pseudomonas frederiksbergensis</name>
    <dbReference type="NCBI Taxonomy" id="104087"/>
    <lineage>
        <taxon>Bacteria</taxon>
        <taxon>Pseudomonadati</taxon>
        <taxon>Pseudomonadota</taxon>
        <taxon>Gammaproteobacteria</taxon>
        <taxon>Pseudomonadales</taxon>
        <taxon>Pseudomonadaceae</taxon>
        <taxon>Pseudomonas</taxon>
    </lineage>
</organism>
<dbReference type="AlphaFoldDB" id="A0A423I213"/>
<dbReference type="GO" id="GO:0016747">
    <property type="term" value="F:acyltransferase activity, transferring groups other than amino-acyl groups"/>
    <property type="evidence" value="ECO:0007669"/>
    <property type="project" value="InterPro"/>
</dbReference>
<dbReference type="RefSeq" id="WP_123356436.1">
    <property type="nucleotide sequence ID" value="NZ_MOBM01000004.1"/>
</dbReference>
<dbReference type="SUPFAM" id="SSF55729">
    <property type="entry name" value="Acyl-CoA N-acyltransferases (Nat)"/>
    <property type="match status" value="1"/>
</dbReference>
<reference evidence="2 3" key="1">
    <citation type="submission" date="2016-10" db="EMBL/GenBank/DDBJ databases">
        <title>Comparative genome analysis of multiple Pseudomonas spp. focuses on biocontrol and plant growth promoting traits.</title>
        <authorList>
            <person name="Tao X.-Y."/>
            <person name="Taylor C.G."/>
        </authorList>
    </citation>
    <scope>NUCLEOTIDE SEQUENCE [LARGE SCALE GENOMIC DNA]</scope>
    <source>
        <strain evidence="2 3">36C6</strain>
    </source>
</reference>